<name>A0AAW4X1J9_9FIRM</name>
<reference evidence="2 3" key="1">
    <citation type="submission" date="2021-10" db="EMBL/GenBank/DDBJ databases">
        <authorList>
            <person name="Grouzdev D.S."/>
            <person name="Pantiukh K.S."/>
            <person name="Krutkina M.S."/>
        </authorList>
    </citation>
    <scope>NUCLEOTIDE SEQUENCE [LARGE SCALE GENOMIC DNA]</scope>
    <source>
        <strain evidence="2 3">Z-7514</strain>
    </source>
</reference>
<accession>A0AAW4X1J9</accession>
<comment type="caution">
    <text evidence="2">The sequence shown here is derived from an EMBL/GenBank/DDBJ whole genome shotgun (WGS) entry which is preliminary data.</text>
</comment>
<organism evidence="2 3">
    <name type="scientific">Halanaerobium polyolivorans</name>
    <dbReference type="NCBI Taxonomy" id="2886943"/>
    <lineage>
        <taxon>Bacteria</taxon>
        <taxon>Bacillati</taxon>
        <taxon>Bacillota</taxon>
        <taxon>Clostridia</taxon>
        <taxon>Halanaerobiales</taxon>
        <taxon>Halanaerobiaceae</taxon>
        <taxon>Halanaerobium</taxon>
    </lineage>
</organism>
<keyword evidence="3" id="KW-1185">Reference proteome</keyword>
<dbReference type="AlphaFoldDB" id="A0AAW4X1J9"/>
<dbReference type="RefSeq" id="WP_369414180.1">
    <property type="nucleotide sequence ID" value="NZ_JAJFAT010000014.1"/>
</dbReference>
<dbReference type="Proteomes" id="UP001199296">
    <property type="component" value="Unassembled WGS sequence"/>
</dbReference>
<sequence length="50" mass="5879">MFNADYIYDHVRCPGCGEKTDKVHNRHNHIIQAIPIRDKKAYVKLVKKTL</sequence>
<evidence type="ECO:0000259" key="1">
    <source>
        <dbReference type="Pfam" id="PF14690"/>
    </source>
</evidence>
<protein>
    <submittedName>
        <fullName evidence="2">Transposase family protein</fullName>
    </submittedName>
</protein>
<gene>
    <name evidence="2" type="ORF">LJ207_10035</name>
</gene>
<proteinExistence type="predicted"/>
<dbReference type="EMBL" id="JAJFAT010000014">
    <property type="protein sequence ID" value="MCC3145663.1"/>
    <property type="molecule type" value="Genomic_DNA"/>
</dbReference>
<evidence type="ECO:0000313" key="3">
    <source>
        <dbReference type="Proteomes" id="UP001199296"/>
    </source>
</evidence>
<feature type="domain" description="Transposase IS204/IS1001/IS1096/IS1165 zinc-finger" evidence="1">
    <location>
        <begin position="11"/>
        <end position="47"/>
    </location>
</feature>
<evidence type="ECO:0000313" key="2">
    <source>
        <dbReference type="EMBL" id="MCC3145663.1"/>
    </source>
</evidence>
<dbReference type="Pfam" id="PF14690">
    <property type="entry name" value="Zn_ribbon_ISL3"/>
    <property type="match status" value="1"/>
</dbReference>
<dbReference type="InterPro" id="IPR029261">
    <property type="entry name" value="Transposase_Znf"/>
</dbReference>